<feature type="signal peptide" evidence="1">
    <location>
        <begin position="1"/>
        <end position="20"/>
    </location>
</feature>
<comment type="caution">
    <text evidence="2">The sequence shown here is derived from an EMBL/GenBank/DDBJ whole genome shotgun (WGS) entry which is preliminary data.</text>
</comment>
<dbReference type="EMBL" id="JBFOLJ010000001">
    <property type="protein sequence ID" value="KAL2559560.1"/>
    <property type="molecule type" value="Genomic_DNA"/>
</dbReference>
<dbReference type="AlphaFoldDB" id="A0ABD1XC55"/>
<name>A0ABD1XC55_9LAMI</name>
<keyword evidence="1" id="KW-0732">Signal</keyword>
<protein>
    <recommendedName>
        <fullName evidence="4">Secreted protein</fullName>
    </recommendedName>
</protein>
<reference evidence="3" key="1">
    <citation type="submission" date="2024-07" db="EMBL/GenBank/DDBJ databases">
        <title>Two chromosome-level genome assemblies of Korean endemic species Abeliophyllum distichum and Forsythia ovata (Oleaceae).</title>
        <authorList>
            <person name="Jang H."/>
        </authorList>
    </citation>
    <scope>NUCLEOTIDE SEQUENCE [LARGE SCALE GENOMIC DNA]</scope>
</reference>
<keyword evidence="3" id="KW-1185">Reference proteome</keyword>
<sequence length="119" mass="13435">MPRLQMFSCLLWVFWQERNCTLHGSSSRSTSILLAGLEYMFGKVIERKEAGRRPQEVVRSQHMKACDRREHGYSSSGIPGATMVKWQALRVHSLKLNTDAAIRGGSGQIGTGRIIQDHH</sequence>
<feature type="chain" id="PRO_5044823543" description="Secreted protein" evidence="1">
    <location>
        <begin position="21"/>
        <end position="119"/>
    </location>
</feature>
<evidence type="ECO:0000313" key="2">
    <source>
        <dbReference type="EMBL" id="KAL2559560.1"/>
    </source>
</evidence>
<evidence type="ECO:0000313" key="3">
    <source>
        <dbReference type="Proteomes" id="UP001604277"/>
    </source>
</evidence>
<proteinExistence type="predicted"/>
<dbReference type="Proteomes" id="UP001604277">
    <property type="component" value="Unassembled WGS sequence"/>
</dbReference>
<evidence type="ECO:0000256" key="1">
    <source>
        <dbReference type="SAM" id="SignalP"/>
    </source>
</evidence>
<accession>A0ABD1XC55</accession>
<gene>
    <name evidence="2" type="ORF">Fot_04299</name>
</gene>
<organism evidence="2 3">
    <name type="scientific">Forsythia ovata</name>
    <dbReference type="NCBI Taxonomy" id="205694"/>
    <lineage>
        <taxon>Eukaryota</taxon>
        <taxon>Viridiplantae</taxon>
        <taxon>Streptophyta</taxon>
        <taxon>Embryophyta</taxon>
        <taxon>Tracheophyta</taxon>
        <taxon>Spermatophyta</taxon>
        <taxon>Magnoliopsida</taxon>
        <taxon>eudicotyledons</taxon>
        <taxon>Gunneridae</taxon>
        <taxon>Pentapetalae</taxon>
        <taxon>asterids</taxon>
        <taxon>lamiids</taxon>
        <taxon>Lamiales</taxon>
        <taxon>Oleaceae</taxon>
        <taxon>Forsythieae</taxon>
        <taxon>Forsythia</taxon>
    </lineage>
</organism>
<evidence type="ECO:0008006" key="4">
    <source>
        <dbReference type="Google" id="ProtNLM"/>
    </source>
</evidence>